<proteinExistence type="inferred from homology"/>
<protein>
    <recommendedName>
        <fullName evidence="4">Alpha-galactosidase</fullName>
        <ecNumber evidence="4">3.2.1.-</ecNumber>
    </recommendedName>
</protein>
<gene>
    <name evidence="5" type="ORF">HPBE_LOCUS18416</name>
</gene>
<dbReference type="PANTHER" id="PTHR11452:SF83">
    <property type="entry name" value="ALPHA-GALACTOSIDASE"/>
    <property type="match status" value="1"/>
</dbReference>
<evidence type="ECO:0000313" key="6">
    <source>
        <dbReference type="Proteomes" id="UP000050761"/>
    </source>
</evidence>
<dbReference type="EC" id="3.2.1.-" evidence="4"/>
<dbReference type="Gene3D" id="3.20.20.70">
    <property type="entry name" value="Aldolase class I"/>
    <property type="match status" value="1"/>
</dbReference>
<dbReference type="AlphaFoldDB" id="A0A183G923"/>
<dbReference type="InterPro" id="IPR000111">
    <property type="entry name" value="Glyco_hydro_27/36_CS"/>
</dbReference>
<keyword evidence="3 4" id="KW-0326">Glycosidase</keyword>
<name>A0A183G923_HELPZ</name>
<evidence type="ECO:0000256" key="3">
    <source>
        <dbReference type="ARBA" id="ARBA00023295"/>
    </source>
</evidence>
<dbReference type="GO" id="GO:0005737">
    <property type="term" value="C:cytoplasm"/>
    <property type="evidence" value="ECO:0007669"/>
    <property type="project" value="TreeGrafter"/>
</dbReference>
<dbReference type="SUPFAM" id="SSF51445">
    <property type="entry name" value="(Trans)glycosidases"/>
    <property type="match status" value="1"/>
</dbReference>
<accession>A0A183G923</accession>
<dbReference type="InterPro" id="IPR002241">
    <property type="entry name" value="Glyco_hydro_27"/>
</dbReference>
<dbReference type="PANTHER" id="PTHR11452">
    <property type="entry name" value="ALPHA-GALACTOSIDASE/ALPHA-N-ACETYLGALACTOSAMINIDASE"/>
    <property type="match status" value="1"/>
</dbReference>
<dbReference type="Pfam" id="PF16499">
    <property type="entry name" value="Melibiase_2"/>
    <property type="match status" value="1"/>
</dbReference>
<evidence type="ECO:0000256" key="4">
    <source>
        <dbReference type="RuleBase" id="RU361168"/>
    </source>
</evidence>
<dbReference type="GO" id="GO:0016139">
    <property type="term" value="P:glycoside catabolic process"/>
    <property type="evidence" value="ECO:0007669"/>
    <property type="project" value="TreeGrafter"/>
</dbReference>
<accession>A0A3P8ABK8</accession>
<dbReference type="PRINTS" id="PR00740">
    <property type="entry name" value="GLHYDRLASE27"/>
</dbReference>
<dbReference type="PROSITE" id="PS00512">
    <property type="entry name" value="ALPHA_GALACTOSIDASE"/>
    <property type="match status" value="1"/>
</dbReference>
<evidence type="ECO:0000313" key="5">
    <source>
        <dbReference type="EMBL" id="VDP11517.1"/>
    </source>
</evidence>
<dbReference type="GO" id="GO:0004557">
    <property type="term" value="F:alpha-galactosidase activity"/>
    <property type="evidence" value="ECO:0007669"/>
    <property type="project" value="TreeGrafter"/>
</dbReference>
<dbReference type="InterPro" id="IPR013785">
    <property type="entry name" value="Aldolase_TIM"/>
</dbReference>
<dbReference type="GO" id="GO:0009311">
    <property type="term" value="P:oligosaccharide metabolic process"/>
    <property type="evidence" value="ECO:0007669"/>
    <property type="project" value="TreeGrafter"/>
</dbReference>
<keyword evidence="2 4" id="KW-0378">Hydrolase</keyword>
<keyword evidence="4" id="KW-1015">Disulfide bond</keyword>
<evidence type="ECO:0000256" key="1">
    <source>
        <dbReference type="ARBA" id="ARBA00009743"/>
    </source>
</evidence>
<dbReference type="WBParaSite" id="HPBE_0001841701-mRNA-1">
    <property type="protein sequence ID" value="HPBE_0001841701-mRNA-1"/>
    <property type="gene ID" value="HPBE_0001841701"/>
</dbReference>
<reference evidence="5 6" key="1">
    <citation type="submission" date="2018-11" db="EMBL/GenBank/DDBJ databases">
        <authorList>
            <consortium name="Pathogen Informatics"/>
        </authorList>
    </citation>
    <scope>NUCLEOTIDE SEQUENCE [LARGE SCALE GENOMIC DNA]</scope>
</reference>
<sequence>MVHKHGSLVQDVRRPARGTVHRVLNAMSYAIPNSHPTPPMGWMSWTQFKCQIDCEKYPDGCISEKLYKDMADQLVYGGYREAGYNHIHIDDCWLERTRDADGRLVADKTRFPSGIKALSDYMHSMNLFLGIYEDWGNKTCAGYPGSNGHVEASFFSSSLP</sequence>
<comment type="subunit">
    <text evidence="4">Homodimer.</text>
</comment>
<evidence type="ECO:0000256" key="2">
    <source>
        <dbReference type="ARBA" id="ARBA00022801"/>
    </source>
</evidence>
<evidence type="ECO:0000313" key="7">
    <source>
        <dbReference type="WBParaSite" id="HPBE_0001841701-mRNA-1"/>
    </source>
</evidence>
<dbReference type="OrthoDB" id="5795902at2759"/>
<dbReference type="Proteomes" id="UP000050761">
    <property type="component" value="Unassembled WGS sequence"/>
</dbReference>
<dbReference type="EMBL" id="UZAH01030674">
    <property type="protein sequence ID" value="VDP11517.1"/>
    <property type="molecule type" value="Genomic_DNA"/>
</dbReference>
<reference evidence="7" key="2">
    <citation type="submission" date="2019-09" db="UniProtKB">
        <authorList>
            <consortium name="WormBaseParasite"/>
        </authorList>
    </citation>
    <scope>IDENTIFICATION</scope>
</reference>
<keyword evidence="6" id="KW-1185">Reference proteome</keyword>
<organism evidence="6 7">
    <name type="scientific">Heligmosomoides polygyrus</name>
    <name type="common">Parasitic roundworm</name>
    <dbReference type="NCBI Taxonomy" id="6339"/>
    <lineage>
        <taxon>Eukaryota</taxon>
        <taxon>Metazoa</taxon>
        <taxon>Ecdysozoa</taxon>
        <taxon>Nematoda</taxon>
        <taxon>Chromadorea</taxon>
        <taxon>Rhabditida</taxon>
        <taxon>Rhabditina</taxon>
        <taxon>Rhabditomorpha</taxon>
        <taxon>Strongyloidea</taxon>
        <taxon>Heligmosomidae</taxon>
        <taxon>Heligmosomoides</taxon>
    </lineage>
</organism>
<dbReference type="InterPro" id="IPR017853">
    <property type="entry name" value="GH"/>
</dbReference>
<comment type="similarity">
    <text evidence="1 4">Belongs to the glycosyl hydrolase 27 family.</text>
</comment>